<dbReference type="Proteomes" id="UP000058446">
    <property type="component" value="Chromosome"/>
</dbReference>
<dbReference type="RefSeq" id="WP_053412857.1">
    <property type="nucleotide sequence ID" value="NZ_CP006841.1"/>
</dbReference>
<dbReference type="InterPro" id="IPR038670">
    <property type="entry name" value="HslJ-like_sf"/>
</dbReference>
<name>A0A0K2H3S9_9CORY</name>
<dbReference type="STRING" id="1408189.CLAC_10635"/>
<dbReference type="AlphaFoldDB" id="A0A0K2H3S9"/>
<protein>
    <submittedName>
        <fullName evidence="2">Uncharacterized protein</fullName>
    </submittedName>
</protein>
<proteinExistence type="predicted"/>
<dbReference type="PATRIC" id="fig|1408189.4.peg.2140"/>
<feature type="chain" id="PRO_5005477328" evidence="1">
    <location>
        <begin position="29"/>
        <end position="157"/>
    </location>
</feature>
<gene>
    <name evidence="2" type="ORF">CLAC_10635</name>
</gene>
<evidence type="ECO:0000256" key="1">
    <source>
        <dbReference type="SAM" id="SignalP"/>
    </source>
</evidence>
<evidence type="ECO:0000313" key="2">
    <source>
        <dbReference type="EMBL" id="ALA68694.1"/>
    </source>
</evidence>
<dbReference type="Gene3D" id="2.40.128.270">
    <property type="match status" value="1"/>
</dbReference>
<sequence length="157" mass="16443">MNSDTFAKTTAIALAAAGASVAVVSCQAASPTEDIVGKRWQVIEVFDDPTLPSAAPENQAPPTITLGQTSYAITTACGNAEGTVKWLDNSVELGKPTATRQTECDPSAKTFATRFEAMARGSYLFTVGPNGLRLSEITDTGSPDTNRGWTAVSLAER</sequence>
<dbReference type="KEGG" id="clw:CLAC_10635"/>
<dbReference type="EMBL" id="CP006841">
    <property type="protein sequence ID" value="ALA68694.1"/>
    <property type="molecule type" value="Genomic_DNA"/>
</dbReference>
<reference evidence="2 3" key="1">
    <citation type="submission" date="2013-10" db="EMBL/GenBank/DDBJ databases">
        <title>Complete genome sequence of Corynebacterium lactis DSM 45799(T), isolated from raw cow milk.</title>
        <authorList>
            <person name="Ruckert C."/>
            <person name="Albersmeier A."/>
            <person name="Lipski A."/>
            <person name="Kalinowski J."/>
        </authorList>
    </citation>
    <scope>NUCLEOTIDE SEQUENCE [LARGE SCALE GENOMIC DNA]</scope>
    <source>
        <strain evidence="2 3">RW2-5</strain>
    </source>
</reference>
<dbReference type="OrthoDB" id="4412202at2"/>
<feature type="signal peptide" evidence="1">
    <location>
        <begin position="1"/>
        <end position="28"/>
    </location>
</feature>
<keyword evidence="1" id="KW-0732">Signal</keyword>
<accession>A0A0K2H3S9</accession>
<keyword evidence="3" id="KW-1185">Reference proteome</keyword>
<evidence type="ECO:0000313" key="3">
    <source>
        <dbReference type="Proteomes" id="UP000058446"/>
    </source>
</evidence>
<organism evidence="2 3">
    <name type="scientific">Corynebacterium lactis RW2-5</name>
    <dbReference type="NCBI Taxonomy" id="1408189"/>
    <lineage>
        <taxon>Bacteria</taxon>
        <taxon>Bacillati</taxon>
        <taxon>Actinomycetota</taxon>
        <taxon>Actinomycetes</taxon>
        <taxon>Mycobacteriales</taxon>
        <taxon>Corynebacteriaceae</taxon>
        <taxon>Corynebacterium</taxon>
    </lineage>
</organism>